<dbReference type="PROSITE" id="PS51257">
    <property type="entry name" value="PROKAR_LIPOPROTEIN"/>
    <property type="match status" value="1"/>
</dbReference>
<dbReference type="RefSeq" id="WP_170203905.1">
    <property type="nucleotide sequence ID" value="NZ_CP051685.1"/>
</dbReference>
<reference evidence="3 4" key="1">
    <citation type="submission" date="2020-04" db="EMBL/GenBank/DDBJ databases">
        <title>Genome sequencing of novel species.</title>
        <authorList>
            <person name="Heo J."/>
            <person name="Kim S.-J."/>
            <person name="Kim J.-S."/>
            <person name="Hong S.-B."/>
            <person name="Kwon S.-W."/>
        </authorList>
    </citation>
    <scope>NUCLEOTIDE SEQUENCE [LARGE SCALE GENOMIC DNA]</scope>
    <source>
        <strain evidence="3 4">GN2-R2</strain>
    </source>
</reference>
<evidence type="ECO:0000256" key="1">
    <source>
        <dbReference type="SAM" id="SignalP"/>
    </source>
</evidence>
<proteinExistence type="predicted"/>
<dbReference type="EMBL" id="CP051685">
    <property type="protein sequence ID" value="QJE01824.1"/>
    <property type="molecule type" value="Genomic_DNA"/>
</dbReference>
<dbReference type="Proteomes" id="UP000502415">
    <property type="component" value="Chromosome"/>
</dbReference>
<dbReference type="InterPro" id="IPR013424">
    <property type="entry name" value="Ice-binding_C"/>
</dbReference>
<keyword evidence="4" id="KW-1185">Reference proteome</keyword>
<name>A0A7Z2ZTX5_9BURK</name>
<sequence length="193" mass="20044">MALSSVKNLLVGMSFFACASAFAVPFTVNIAGAQSVGEFGDAANTVRTYNVGANASITAVSYSVNLTAFTPSWLSDLGLAFTNSAVSDGVIFNPGIGDDDPGTASYSDVVNLVALGLDFKVGGDGILRLEFYEEYDDLAGADGIWNFGTITFEVQQAAQQDVPEPASALLLGGGLAAMAYAGRRRRRAAKAIH</sequence>
<dbReference type="NCBIfam" id="TIGR02595">
    <property type="entry name" value="PEP_CTERM"/>
    <property type="match status" value="1"/>
</dbReference>
<evidence type="ECO:0000259" key="2">
    <source>
        <dbReference type="Pfam" id="PF07589"/>
    </source>
</evidence>
<protein>
    <submittedName>
        <fullName evidence="3">VPLPA-CTERM sorting domain-containing protein</fullName>
    </submittedName>
</protein>
<feature type="chain" id="PRO_5031321184" evidence="1">
    <location>
        <begin position="24"/>
        <end position="193"/>
    </location>
</feature>
<organism evidence="3 4">
    <name type="scientific">Massilia forsythiae</name>
    <dbReference type="NCBI Taxonomy" id="2728020"/>
    <lineage>
        <taxon>Bacteria</taxon>
        <taxon>Pseudomonadati</taxon>
        <taxon>Pseudomonadota</taxon>
        <taxon>Betaproteobacteria</taxon>
        <taxon>Burkholderiales</taxon>
        <taxon>Oxalobacteraceae</taxon>
        <taxon>Telluria group</taxon>
        <taxon>Massilia</taxon>
    </lineage>
</organism>
<evidence type="ECO:0000313" key="3">
    <source>
        <dbReference type="EMBL" id="QJE01824.1"/>
    </source>
</evidence>
<feature type="signal peptide" evidence="1">
    <location>
        <begin position="1"/>
        <end position="23"/>
    </location>
</feature>
<dbReference type="NCBIfam" id="TIGR03370">
    <property type="entry name" value="VPLPA-CTERM"/>
    <property type="match status" value="1"/>
</dbReference>
<dbReference type="Pfam" id="PF07589">
    <property type="entry name" value="PEP-CTERM"/>
    <property type="match status" value="1"/>
</dbReference>
<dbReference type="AlphaFoldDB" id="A0A7Z2ZTX5"/>
<evidence type="ECO:0000313" key="4">
    <source>
        <dbReference type="Proteomes" id="UP000502415"/>
    </source>
</evidence>
<gene>
    <name evidence="3" type="ORF">HH212_18815</name>
</gene>
<dbReference type="InterPro" id="IPR022472">
    <property type="entry name" value="VPLPA-CTERM"/>
</dbReference>
<accession>A0A7Z2ZTX5</accession>
<feature type="domain" description="Ice-binding protein C-terminal" evidence="2">
    <location>
        <begin position="161"/>
        <end position="185"/>
    </location>
</feature>
<keyword evidence="1" id="KW-0732">Signal</keyword>
<dbReference type="KEGG" id="mfy:HH212_18815"/>